<evidence type="ECO:0000256" key="6">
    <source>
        <dbReference type="ARBA" id="ARBA00022777"/>
    </source>
</evidence>
<dbReference type="Proteomes" id="UP001596083">
    <property type="component" value="Unassembled WGS sequence"/>
</dbReference>
<dbReference type="PANTHER" id="PTHR24421:SF10">
    <property type="entry name" value="NITRATE_NITRITE SENSOR PROTEIN NARQ"/>
    <property type="match status" value="1"/>
</dbReference>
<dbReference type="Pfam" id="PF07730">
    <property type="entry name" value="HisKA_3"/>
    <property type="match status" value="1"/>
</dbReference>
<dbReference type="SUPFAM" id="SSF55874">
    <property type="entry name" value="ATPase domain of HSP90 chaperone/DNA topoisomerase II/histidine kinase"/>
    <property type="match status" value="1"/>
</dbReference>
<keyword evidence="3" id="KW-0597">Phosphoprotein</keyword>
<dbReference type="CDD" id="cd16917">
    <property type="entry name" value="HATPase_UhpB-NarQ-NarX-like"/>
    <property type="match status" value="1"/>
</dbReference>
<dbReference type="RefSeq" id="WP_390317681.1">
    <property type="nucleotide sequence ID" value="NZ_JBHSPB010000011.1"/>
</dbReference>
<reference evidence="12" key="1">
    <citation type="journal article" date="2019" name="Int. J. Syst. Evol. Microbiol.">
        <title>The Global Catalogue of Microorganisms (GCM) 10K type strain sequencing project: providing services to taxonomists for standard genome sequencing and annotation.</title>
        <authorList>
            <consortium name="The Broad Institute Genomics Platform"/>
            <consortium name="The Broad Institute Genome Sequencing Center for Infectious Disease"/>
            <person name="Wu L."/>
            <person name="Ma J."/>
        </authorList>
    </citation>
    <scope>NUCLEOTIDE SEQUENCE [LARGE SCALE GENOMIC DNA]</scope>
    <source>
        <strain evidence="12">CGMCC 4.7304</strain>
    </source>
</reference>
<proteinExistence type="predicted"/>
<comment type="catalytic activity">
    <reaction evidence="1">
        <text>ATP + protein L-histidine = ADP + protein N-phospho-L-histidine.</text>
        <dbReference type="EC" id="2.7.13.3"/>
    </reaction>
</comment>
<sequence>MSDRRSLCDLGIALLVAVASCLQLHSLSETGLVRGYPASAAIAVAAAATLVLRRRWPEICLLAALGASLASDERTALFAAAYAVAHYGGRLRFALVAGAALFYLLTRHVTGIADAGQERLYYGVVVEIVFPAAAGALVRHQRSLRALLHERLERAQSAVDSAIRFALLEERTRLAFDIHDHIGHQATFLALRAGALQRMPELPEEARKGALAVQESAHQVMADLRQMLGVLRDGDGRQATLSGPTSCAEFLAALVRNMSAVGMAARCRLNGTARPLPPATEQLLFRICREAFTNAAKHAPGAEVRAELSFEHERVVLDVGNGPPDGAALLRSSGRMGLTGLRLRVADADGELSAGPTPDGGFRVTAVLPVPPPEPAPDPAP</sequence>
<dbReference type="EMBL" id="JBHSPB010000011">
    <property type="protein sequence ID" value="MFC5722296.1"/>
    <property type="molecule type" value="Genomic_DNA"/>
</dbReference>
<keyword evidence="6 11" id="KW-0418">Kinase</keyword>
<evidence type="ECO:0000256" key="4">
    <source>
        <dbReference type="ARBA" id="ARBA00022679"/>
    </source>
</evidence>
<name>A0ABW0Z4P7_9ACTN</name>
<evidence type="ECO:0000256" key="1">
    <source>
        <dbReference type="ARBA" id="ARBA00000085"/>
    </source>
</evidence>
<accession>A0ABW0Z4P7</accession>
<evidence type="ECO:0000256" key="3">
    <source>
        <dbReference type="ARBA" id="ARBA00022553"/>
    </source>
</evidence>
<dbReference type="EC" id="2.7.13.3" evidence="2"/>
<feature type="region of interest" description="Disordered" evidence="9">
    <location>
        <begin position="351"/>
        <end position="381"/>
    </location>
</feature>
<comment type="caution">
    <text evidence="11">The sequence shown here is derived from an EMBL/GenBank/DDBJ whole genome shotgun (WGS) entry which is preliminary data.</text>
</comment>
<dbReference type="Gene3D" id="1.20.5.1930">
    <property type="match status" value="1"/>
</dbReference>
<evidence type="ECO:0000259" key="10">
    <source>
        <dbReference type="Pfam" id="PF07730"/>
    </source>
</evidence>
<feature type="domain" description="Signal transduction histidine kinase subgroup 3 dimerisation and phosphoacceptor" evidence="10">
    <location>
        <begin position="170"/>
        <end position="234"/>
    </location>
</feature>
<evidence type="ECO:0000256" key="7">
    <source>
        <dbReference type="ARBA" id="ARBA00022840"/>
    </source>
</evidence>
<protein>
    <recommendedName>
        <fullName evidence="2">histidine kinase</fullName>
        <ecNumber evidence="2">2.7.13.3</ecNumber>
    </recommendedName>
</protein>
<evidence type="ECO:0000256" key="8">
    <source>
        <dbReference type="ARBA" id="ARBA00023012"/>
    </source>
</evidence>
<keyword evidence="4" id="KW-0808">Transferase</keyword>
<evidence type="ECO:0000256" key="2">
    <source>
        <dbReference type="ARBA" id="ARBA00012438"/>
    </source>
</evidence>
<dbReference type="Gene3D" id="3.30.565.10">
    <property type="entry name" value="Histidine kinase-like ATPase, C-terminal domain"/>
    <property type="match status" value="1"/>
</dbReference>
<keyword evidence="8" id="KW-0902">Two-component regulatory system</keyword>
<keyword evidence="12" id="KW-1185">Reference proteome</keyword>
<dbReference type="InterPro" id="IPR011712">
    <property type="entry name" value="Sig_transdc_His_kin_sub3_dim/P"/>
</dbReference>
<evidence type="ECO:0000256" key="9">
    <source>
        <dbReference type="SAM" id="MobiDB-lite"/>
    </source>
</evidence>
<organism evidence="11 12">
    <name type="scientific">Streptomyces gamaensis</name>
    <dbReference type="NCBI Taxonomy" id="1763542"/>
    <lineage>
        <taxon>Bacteria</taxon>
        <taxon>Bacillati</taxon>
        <taxon>Actinomycetota</taxon>
        <taxon>Actinomycetes</taxon>
        <taxon>Kitasatosporales</taxon>
        <taxon>Streptomycetaceae</taxon>
        <taxon>Streptomyces</taxon>
    </lineage>
</organism>
<evidence type="ECO:0000313" key="11">
    <source>
        <dbReference type="EMBL" id="MFC5722296.1"/>
    </source>
</evidence>
<evidence type="ECO:0000313" key="12">
    <source>
        <dbReference type="Proteomes" id="UP001596083"/>
    </source>
</evidence>
<dbReference type="InterPro" id="IPR036890">
    <property type="entry name" value="HATPase_C_sf"/>
</dbReference>
<dbReference type="GO" id="GO:0016301">
    <property type="term" value="F:kinase activity"/>
    <property type="evidence" value="ECO:0007669"/>
    <property type="project" value="UniProtKB-KW"/>
</dbReference>
<dbReference type="PANTHER" id="PTHR24421">
    <property type="entry name" value="NITRATE/NITRITE SENSOR PROTEIN NARX-RELATED"/>
    <property type="match status" value="1"/>
</dbReference>
<feature type="compositionally biased region" description="Pro residues" evidence="9">
    <location>
        <begin position="369"/>
        <end position="381"/>
    </location>
</feature>
<keyword evidence="5" id="KW-0547">Nucleotide-binding</keyword>
<keyword evidence="7" id="KW-0067">ATP-binding</keyword>
<dbReference type="InterPro" id="IPR050482">
    <property type="entry name" value="Sensor_HK_TwoCompSys"/>
</dbReference>
<dbReference type="PROSITE" id="PS51257">
    <property type="entry name" value="PROKAR_LIPOPROTEIN"/>
    <property type="match status" value="1"/>
</dbReference>
<gene>
    <name evidence="11" type="ORF">ACFP1Z_19200</name>
</gene>
<evidence type="ECO:0000256" key="5">
    <source>
        <dbReference type="ARBA" id="ARBA00022741"/>
    </source>
</evidence>